<evidence type="ECO:0000313" key="2">
    <source>
        <dbReference type="EMBL" id="CAK0891116.1"/>
    </source>
</evidence>
<gene>
    <name evidence="2" type="ORF">PCOR1329_LOCUS71152</name>
</gene>
<feature type="non-terminal residue" evidence="2">
    <location>
        <position position="323"/>
    </location>
</feature>
<feature type="compositionally biased region" description="Low complexity" evidence="1">
    <location>
        <begin position="99"/>
        <end position="127"/>
    </location>
</feature>
<organism evidence="2 3">
    <name type="scientific">Prorocentrum cordatum</name>
    <dbReference type="NCBI Taxonomy" id="2364126"/>
    <lineage>
        <taxon>Eukaryota</taxon>
        <taxon>Sar</taxon>
        <taxon>Alveolata</taxon>
        <taxon>Dinophyceae</taxon>
        <taxon>Prorocentrales</taxon>
        <taxon>Prorocentraceae</taxon>
        <taxon>Prorocentrum</taxon>
    </lineage>
</organism>
<evidence type="ECO:0000313" key="3">
    <source>
        <dbReference type="Proteomes" id="UP001189429"/>
    </source>
</evidence>
<reference evidence="2" key="1">
    <citation type="submission" date="2023-10" db="EMBL/GenBank/DDBJ databases">
        <authorList>
            <person name="Chen Y."/>
            <person name="Shah S."/>
            <person name="Dougan E. K."/>
            <person name="Thang M."/>
            <person name="Chan C."/>
        </authorList>
    </citation>
    <scope>NUCLEOTIDE SEQUENCE [LARGE SCALE GENOMIC DNA]</scope>
</reference>
<evidence type="ECO:0000256" key="1">
    <source>
        <dbReference type="SAM" id="MobiDB-lite"/>
    </source>
</evidence>
<accession>A0ABN9WXW4</accession>
<feature type="region of interest" description="Disordered" evidence="1">
    <location>
        <begin position="1"/>
        <end position="135"/>
    </location>
</feature>
<sequence length="323" mass="33477">MPAPVPAPEPVEKPQPEAQPEAEARPGASEALAAEAKPEAPEAQAKPQALEAEAKPEAPEPAPASPQASAPAAAASRVSDDPPMQPELVPRRLRWQQLSASAASQAEEAARAEPAAASSAAAPSGAAARREGPRDPVDELDAQVEELLQSPEIDDRAAHELRTSSDDVKRRVIARGGITSARNPSAAILVRIKDAKVEIRTGATRNNVAMSMGLPTSREVDDFIKDHRLSREASKALRSSSPTVKRRILCSTSIADCPDPNAYVLGMIPGKGGKPSAPTIGLPAFLLALCASELPCSPLSKGIGSPSLILAAGLLSSSLRVSS</sequence>
<feature type="compositionally biased region" description="Low complexity" evidence="1">
    <location>
        <begin position="16"/>
        <end position="51"/>
    </location>
</feature>
<feature type="compositionally biased region" description="Low complexity" evidence="1">
    <location>
        <begin position="65"/>
        <end position="75"/>
    </location>
</feature>
<dbReference type="Proteomes" id="UP001189429">
    <property type="component" value="Unassembled WGS sequence"/>
</dbReference>
<dbReference type="EMBL" id="CAUYUJ010019430">
    <property type="protein sequence ID" value="CAK0891116.1"/>
    <property type="molecule type" value="Genomic_DNA"/>
</dbReference>
<proteinExistence type="predicted"/>
<comment type="caution">
    <text evidence="2">The sequence shown here is derived from an EMBL/GenBank/DDBJ whole genome shotgun (WGS) entry which is preliminary data.</text>
</comment>
<keyword evidence="3" id="KW-1185">Reference proteome</keyword>
<name>A0ABN9WXW4_9DINO</name>
<protein>
    <submittedName>
        <fullName evidence="2">Uncharacterized protein</fullName>
    </submittedName>
</protein>